<organism evidence="1 2">
    <name type="scientific">Coniosporium uncinatum</name>
    <dbReference type="NCBI Taxonomy" id="93489"/>
    <lineage>
        <taxon>Eukaryota</taxon>
        <taxon>Fungi</taxon>
        <taxon>Dikarya</taxon>
        <taxon>Ascomycota</taxon>
        <taxon>Pezizomycotina</taxon>
        <taxon>Dothideomycetes</taxon>
        <taxon>Dothideomycetes incertae sedis</taxon>
        <taxon>Coniosporium</taxon>
    </lineage>
</organism>
<sequence>MTPKLKKATNMENVLEAVLTYPFNEKEKTIAQELMDKWTEDDWGAEEEAHPQPQDDDMEDTGLDQAEEKLPNQKI</sequence>
<dbReference type="EMBL" id="JAWDJW010004146">
    <property type="protein sequence ID" value="KAK3076286.1"/>
    <property type="molecule type" value="Genomic_DNA"/>
</dbReference>
<name>A0ACC3DI43_9PEZI</name>
<keyword evidence="2" id="KW-1185">Reference proteome</keyword>
<comment type="caution">
    <text evidence="1">The sequence shown here is derived from an EMBL/GenBank/DDBJ whole genome shotgun (WGS) entry which is preliminary data.</text>
</comment>
<accession>A0ACC3DI43</accession>
<dbReference type="Proteomes" id="UP001186974">
    <property type="component" value="Unassembled WGS sequence"/>
</dbReference>
<evidence type="ECO:0000313" key="1">
    <source>
        <dbReference type="EMBL" id="KAK3076286.1"/>
    </source>
</evidence>
<gene>
    <name evidence="1" type="ORF">LTS18_013417</name>
</gene>
<evidence type="ECO:0000313" key="2">
    <source>
        <dbReference type="Proteomes" id="UP001186974"/>
    </source>
</evidence>
<protein>
    <submittedName>
        <fullName evidence="1">Uncharacterized protein</fullName>
    </submittedName>
</protein>
<reference evidence="1" key="1">
    <citation type="submission" date="2024-09" db="EMBL/GenBank/DDBJ databases">
        <title>Black Yeasts Isolated from many extreme environments.</title>
        <authorList>
            <person name="Coleine C."/>
            <person name="Stajich J.E."/>
            <person name="Selbmann L."/>
        </authorList>
    </citation>
    <scope>NUCLEOTIDE SEQUENCE</scope>
    <source>
        <strain evidence="1">CCFEE 5737</strain>
    </source>
</reference>
<proteinExistence type="predicted"/>